<evidence type="ECO:0000256" key="1">
    <source>
        <dbReference type="SAM" id="MobiDB-lite"/>
    </source>
</evidence>
<comment type="caution">
    <text evidence="2">The sequence shown here is derived from an EMBL/GenBank/DDBJ whole genome shotgun (WGS) entry which is preliminary data.</text>
</comment>
<evidence type="ECO:0000313" key="3">
    <source>
        <dbReference type="Proteomes" id="UP001274896"/>
    </source>
</evidence>
<dbReference type="AlphaFoldDB" id="A0AAE0R8J2"/>
<feature type="compositionally biased region" description="Basic and acidic residues" evidence="1">
    <location>
        <begin position="1"/>
        <end position="16"/>
    </location>
</feature>
<name>A0AAE0R8J2_9TELE</name>
<organism evidence="2 3">
    <name type="scientific">Hemibagrus guttatus</name>
    <dbReference type="NCBI Taxonomy" id="175788"/>
    <lineage>
        <taxon>Eukaryota</taxon>
        <taxon>Metazoa</taxon>
        <taxon>Chordata</taxon>
        <taxon>Craniata</taxon>
        <taxon>Vertebrata</taxon>
        <taxon>Euteleostomi</taxon>
        <taxon>Actinopterygii</taxon>
        <taxon>Neopterygii</taxon>
        <taxon>Teleostei</taxon>
        <taxon>Ostariophysi</taxon>
        <taxon>Siluriformes</taxon>
        <taxon>Bagridae</taxon>
        <taxon>Hemibagrus</taxon>
    </lineage>
</organism>
<accession>A0AAE0R8J2</accession>
<sequence length="164" mass="18726">MEEKDSWSGRDERVQEATEEGEIEWRFRRNTGSGKTLTHTSALSVSQSLEGQDGAQSTSCDALSYNIKFLEDMSTVGLRAYREKVQQLMQWCRAKNLSLNINKTEEMDVDFRRAQSYHSLQNIDGSSMEIIKSNKFLVENLTWSLNSSSISKKAQQKAPKKYEG</sequence>
<evidence type="ECO:0000313" key="2">
    <source>
        <dbReference type="EMBL" id="KAK3546070.1"/>
    </source>
</evidence>
<gene>
    <name evidence="2" type="ORF">QTP70_019987</name>
</gene>
<reference evidence="2" key="1">
    <citation type="submission" date="2023-06" db="EMBL/GenBank/DDBJ databases">
        <title>Male Hemibagrus guttatus genome.</title>
        <authorList>
            <person name="Bian C."/>
        </authorList>
    </citation>
    <scope>NUCLEOTIDE SEQUENCE</scope>
    <source>
        <strain evidence="2">Male_cb2023</strain>
        <tissue evidence="2">Muscle</tissue>
    </source>
</reference>
<keyword evidence="3" id="KW-1185">Reference proteome</keyword>
<protein>
    <submittedName>
        <fullName evidence="2">Uncharacterized protein</fullName>
    </submittedName>
</protein>
<dbReference type="Proteomes" id="UP001274896">
    <property type="component" value="Unassembled WGS sequence"/>
</dbReference>
<feature type="region of interest" description="Disordered" evidence="1">
    <location>
        <begin position="1"/>
        <end position="27"/>
    </location>
</feature>
<proteinExistence type="predicted"/>
<dbReference type="EMBL" id="JAUCMX010000005">
    <property type="protein sequence ID" value="KAK3546070.1"/>
    <property type="molecule type" value="Genomic_DNA"/>
</dbReference>